<accession>A0A438EE76</accession>
<keyword evidence="1" id="KW-0175">Coiled coil</keyword>
<evidence type="ECO:0000313" key="3">
    <source>
        <dbReference type="EMBL" id="RVW46141.1"/>
    </source>
</evidence>
<proteinExistence type="predicted"/>
<comment type="caution">
    <text evidence="3">The sequence shown here is derived from an EMBL/GenBank/DDBJ whole genome shotgun (WGS) entry which is preliminary data.</text>
</comment>
<feature type="coiled-coil region" evidence="1">
    <location>
        <begin position="239"/>
        <end position="280"/>
    </location>
</feature>
<feature type="compositionally biased region" description="Basic and acidic residues" evidence="2">
    <location>
        <begin position="1"/>
        <end position="15"/>
    </location>
</feature>
<feature type="compositionally biased region" description="Acidic residues" evidence="2">
    <location>
        <begin position="98"/>
        <end position="107"/>
    </location>
</feature>
<name>A0A438EE76_VITVI</name>
<protein>
    <submittedName>
        <fullName evidence="3">Uncharacterized protein</fullName>
    </submittedName>
</protein>
<feature type="compositionally biased region" description="Low complexity" evidence="2">
    <location>
        <begin position="52"/>
        <end position="64"/>
    </location>
</feature>
<reference evidence="3 4" key="1">
    <citation type="journal article" date="2018" name="PLoS Genet.">
        <title>Population sequencing reveals clonal diversity and ancestral inbreeding in the grapevine cultivar Chardonnay.</title>
        <authorList>
            <person name="Roach M.J."/>
            <person name="Johnson D.L."/>
            <person name="Bohlmann J."/>
            <person name="van Vuuren H.J."/>
            <person name="Jones S.J."/>
            <person name="Pretorius I.S."/>
            <person name="Schmidt S.A."/>
            <person name="Borneman A.R."/>
        </authorList>
    </citation>
    <scope>NUCLEOTIDE SEQUENCE [LARGE SCALE GENOMIC DNA]</scope>
    <source>
        <strain evidence="4">cv. Chardonnay</strain>
        <tissue evidence="3">Leaf</tissue>
    </source>
</reference>
<evidence type="ECO:0000313" key="4">
    <source>
        <dbReference type="Proteomes" id="UP000288805"/>
    </source>
</evidence>
<feature type="region of interest" description="Disordered" evidence="2">
    <location>
        <begin position="1"/>
        <end position="127"/>
    </location>
</feature>
<sequence>MADWLAQREKKRQEGTLRQAPGGSYPATSSTVRPPPKKKSVSRPTEKTLDLSPSPSFPSSPSTSAEVVADQGSSGSPFVGDNLDQELKLTVPFIDLESKEEEEEPEDMTQNLRTPREEPAPKIPTGQVLPSKVVRPYLELVVRPLLEDTCPAENEVPTATPDGTSNMEEFFPFSHHHFINLGNIPRMVGVVRPSHVAPDSALRCTYLLLKYTAEEMVEVDANEELHTQLGRVESELVAVRIVVVDVEKAMRELDQLKNELEDLQATSEVQKKRLEELRVGFTTEKEAMTKYY</sequence>
<evidence type="ECO:0000256" key="2">
    <source>
        <dbReference type="SAM" id="MobiDB-lite"/>
    </source>
</evidence>
<gene>
    <name evidence="3" type="ORF">CK203_076152</name>
</gene>
<dbReference type="Proteomes" id="UP000288805">
    <property type="component" value="Unassembled WGS sequence"/>
</dbReference>
<dbReference type="EMBL" id="QGNW01001307">
    <property type="protein sequence ID" value="RVW46141.1"/>
    <property type="molecule type" value="Genomic_DNA"/>
</dbReference>
<organism evidence="3 4">
    <name type="scientific">Vitis vinifera</name>
    <name type="common">Grape</name>
    <dbReference type="NCBI Taxonomy" id="29760"/>
    <lineage>
        <taxon>Eukaryota</taxon>
        <taxon>Viridiplantae</taxon>
        <taxon>Streptophyta</taxon>
        <taxon>Embryophyta</taxon>
        <taxon>Tracheophyta</taxon>
        <taxon>Spermatophyta</taxon>
        <taxon>Magnoliopsida</taxon>
        <taxon>eudicotyledons</taxon>
        <taxon>Gunneridae</taxon>
        <taxon>Pentapetalae</taxon>
        <taxon>rosids</taxon>
        <taxon>Vitales</taxon>
        <taxon>Vitaceae</taxon>
        <taxon>Viteae</taxon>
        <taxon>Vitis</taxon>
    </lineage>
</organism>
<evidence type="ECO:0000256" key="1">
    <source>
        <dbReference type="SAM" id="Coils"/>
    </source>
</evidence>
<dbReference type="AlphaFoldDB" id="A0A438EE76"/>